<organism evidence="1 2">
    <name type="scientific">Blattamonas nauphoetae</name>
    <dbReference type="NCBI Taxonomy" id="2049346"/>
    <lineage>
        <taxon>Eukaryota</taxon>
        <taxon>Metamonada</taxon>
        <taxon>Preaxostyla</taxon>
        <taxon>Oxymonadida</taxon>
        <taxon>Blattamonas</taxon>
    </lineage>
</organism>
<proteinExistence type="predicted"/>
<name>A0ABQ9XYN3_9EUKA</name>
<sequence length="70" mass="7974">MRKEQLVTSSIEETFSNIDAFPVDIQPRLVQYIPLFNKYIHIEPFDAADAAATPLTHSASFIEAKHAWIE</sequence>
<gene>
    <name evidence="1" type="ORF">BLNAU_8438</name>
</gene>
<evidence type="ECO:0000313" key="1">
    <source>
        <dbReference type="EMBL" id="KAK2956598.1"/>
    </source>
</evidence>
<keyword evidence="2" id="KW-1185">Reference proteome</keyword>
<protein>
    <submittedName>
        <fullName evidence="1">Uncharacterized protein</fullName>
    </submittedName>
</protein>
<accession>A0ABQ9XYN3</accession>
<evidence type="ECO:0000313" key="2">
    <source>
        <dbReference type="Proteomes" id="UP001281761"/>
    </source>
</evidence>
<reference evidence="1 2" key="1">
    <citation type="journal article" date="2022" name="bioRxiv">
        <title>Genomics of Preaxostyla Flagellates Illuminates Evolutionary Transitions and the Path Towards Mitochondrial Loss.</title>
        <authorList>
            <person name="Novak L.V.F."/>
            <person name="Treitli S.C."/>
            <person name="Pyrih J."/>
            <person name="Halakuc P."/>
            <person name="Pipaliya S.V."/>
            <person name="Vacek V."/>
            <person name="Brzon O."/>
            <person name="Soukal P."/>
            <person name="Eme L."/>
            <person name="Dacks J.B."/>
            <person name="Karnkowska A."/>
            <person name="Elias M."/>
            <person name="Hampl V."/>
        </authorList>
    </citation>
    <scope>NUCLEOTIDE SEQUENCE [LARGE SCALE GENOMIC DNA]</scope>
    <source>
        <strain evidence="1">NAU3</strain>
        <tissue evidence="1">Gut</tissue>
    </source>
</reference>
<dbReference type="EMBL" id="JARBJD010000054">
    <property type="protein sequence ID" value="KAK2956598.1"/>
    <property type="molecule type" value="Genomic_DNA"/>
</dbReference>
<dbReference type="Proteomes" id="UP001281761">
    <property type="component" value="Unassembled WGS sequence"/>
</dbReference>
<comment type="caution">
    <text evidence="1">The sequence shown here is derived from an EMBL/GenBank/DDBJ whole genome shotgun (WGS) entry which is preliminary data.</text>
</comment>